<dbReference type="PANTHER" id="PTHR11851:SF186">
    <property type="entry name" value="INACTIVE METALLOPROTEASE YMFF-RELATED"/>
    <property type="match status" value="1"/>
</dbReference>
<feature type="domain" description="Peptidase M16 C-terminal" evidence="1">
    <location>
        <begin position="182"/>
        <end position="353"/>
    </location>
</feature>
<dbReference type="RefSeq" id="WP_377771982.1">
    <property type="nucleotide sequence ID" value="NZ_JBHUOQ010000001.1"/>
</dbReference>
<dbReference type="EMBL" id="JBHUOQ010000001">
    <property type="protein sequence ID" value="MFD2829723.1"/>
    <property type="molecule type" value="Genomic_DNA"/>
</dbReference>
<evidence type="ECO:0000259" key="1">
    <source>
        <dbReference type="Pfam" id="PF05193"/>
    </source>
</evidence>
<dbReference type="InterPro" id="IPR011249">
    <property type="entry name" value="Metalloenz_LuxS/M16"/>
</dbReference>
<dbReference type="PANTHER" id="PTHR11851">
    <property type="entry name" value="METALLOPROTEASE"/>
    <property type="match status" value="1"/>
</dbReference>
<dbReference type="Proteomes" id="UP001597519">
    <property type="component" value="Unassembled WGS sequence"/>
</dbReference>
<comment type="caution">
    <text evidence="2">The sequence shown here is derived from an EMBL/GenBank/DDBJ whole genome shotgun (WGS) entry which is preliminary data.</text>
</comment>
<dbReference type="Pfam" id="PF05193">
    <property type="entry name" value="Peptidase_M16_C"/>
    <property type="match status" value="1"/>
</dbReference>
<accession>A0ABW5WWW5</accession>
<dbReference type="SUPFAM" id="SSF63411">
    <property type="entry name" value="LuxS/MPP-like metallohydrolase"/>
    <property type="match status" value="2"/>
</dbReference>
<evidence type="ECO:0000313" key="2">
    <source>
        <dbReference type="EMBL" id="MFD2829723.1"/>
    </source>
</evidence>
<organism evidence="2 3">
    <name type="scientific">Corticicoccus populi</name>
    <dbReference type="NCBI Taxonomy" id="1812821"/>
    <lineage>
        <taxon>Bacteria</taxon>
        <taxon>Bacillati</taxon>
        <taxon>Bacillota</taxon>
        <taxon>Bacilli</taxon>
        <taxon>Bacillales</taxon>
        <taxon>Staphylococcaceae</taxon>
        <taxon>Corticicoccus</taxon>
    </lineage>
</organism>
<protein>
    <submittedName>
        <fullName evidence="2">EF-P 5-aminopentanol modification-associated protein YfmF</fullName>
    </submittedName>
</protein>
<proteinExistence type="predicted"/>
<sequence length="416" mass="48175">MYTVEQHELNNIPVVLVQTEQFKTITLRVQFRSRLDRERLTLRNLLSRMMVKRTSRFKTESELLEYLAHHYGAHLTSTVTKKGKDHLVTFSVEFVNSKFVKEDLNILKAMTEVLNDALSAPSKYTEEDETFFLRERRLYENRLKSMKDNRAQKSFEALLNEMFKDEDYKYLSHGVLEDIEGITMEDLKHEHQRMLEEDEVVISAVGNFDNDITEELQNILKRSAPVSLSYESYPFKETGEVTHKTDVQKIEQAKLNLGFRADINGPYERMAFNVLNQMFGGTASSFLFRNIREEKSLAYQIHSQVDMKNGYLFVLGGVDAGKVQITEDAVLEELARLKDGDFEEEFVNEIKNMMKISREEIKDQPKSLLTLVYNQLLLPEDAPSWETCIDKVDKTLVSEVAGKIKLDTVYTLTGES</sequence>
<gene>
    <name evidence="2" type="primary">yfmF</name>
    <name evidence="2" type="ORF">ACFSX4_04525</name>
</gene>
<dbReference type="InterPro" id="IPR007863">
    <property type="entry name" value="Peptidase_M16_C"/>
</dbReference>
<name>A0ABW5WWW5_9STAP</name>
<dbReference type="InterPro" id="IPR050361">
    <property type="entry name" value="MPP/UQCRC_Complex"/>
</dbReference>
<reference evidence="3" key="1">
    <citation type="journal article" date="2019" name="Int. J. Syst. Evol. Microbiol.">
        <title>The Global Catalogue of Microorganisms (GCM) 10K type strain sequencing project: providing services to taxonomists for standard genome sequencing and annotation.</title>
        <authorList>
            <consortium name="The Broad Institute Genomics Platform"/>
            <consortium name="The Broad Institute Genome Sequencing Center for Infectious Disease"/>
            <person name="Wu L."/>
            <person name="Ma J."/>
        </authorList>
    </citation>
    <scope>NUCLEOTIDE SEQUENCE [LARGE SCALE GENOMIC DNA]</scope>
    <source>
        <strain evidence="3">KCTC 33575</strain>
    </source>
</reference>
<dbReference type="NCBIfam" id="NF047422">
    <property type="entry name" value="YfmF_fam"/>
    <property type="match status" value="1"/>
</dbReference>
<keyword evidence="3" id="KW-1185">Reference proteome</keyword>
<dbReference type="Gene3D" id="3.30.830.10">
    <property type="entry name" value="Metalloenzyme, LuxS/M16 peptidase-like"/>
    <property type="match status" value="2"/>
</dbReference>
<evidence type="ECO:0000313" key="3">
    <source>
        <dbReference type="Proteomes" id="UP001597519"/>
    </source>
</evidence>